<dbReference type="GO" id="GO:0006417">
    <property type="term" value="P:regulation of translation"/>
    <property type="evidence" value="ECO:0007669"/>
    <property type="project" value="TreeGrafter"/>
</dbReference>
<organism evidence="3 4">
    <name type="scientific">Hucho hucho</name>
    <name type="common">huchen</name>
    <dbReference type="NCBI Taxonomy" id="62062"/>
    <lineage>
        <taxon>Eukaryota</taxon>
        <taxon>Metazoa</taxon>
        <taxon>Chordata</taxon>
        <taxon>Craniata</taxon>
        <taxon>Vertebrata</taxon>
        <taxon>Euteleostomi</taxon>
        <taxon>Actinopterygii</taxon>
        <taxon>Neopterygii</taxon>
        <taxon>Teleostei</taxon>
        <taxon>Protacanthopterygii</taxon>
        <taxon>Salmoniformes</taxon>
        <taxon>Salmonidae</taxon>
        <taxon>Salmoninae</taxon>
        <taxon>Hucho</taxon>
    </lineage>
</organism>
<dbReference type="InterPro" id="IPR012959">
    <property type="entry name" value="CPL_dom"/>
</dbReference>
<dbReference type="GO" id="GO:0005730">
    <property type="term" value="C:nucleolus"/>
    <property type="evidence" value="ECO:0007669"/>
    <property type="project" value="TreeGrafter"/>
</dbReference>
<evidence type="ECO:0000313" key="4">
    <source>
        <dbReference type="Proteomes" id="UP000314982"/>
    </source>
</evidence>
<dbReference type="AlphaFoldDB" id="A0A4W5R3E2"/>
<protein>
    <recommendedName>
        <fullName evidence="2">CPL domain-containing protein</fullName>
    </recommendedName>
</protein>
<feature type="domain" description="CPL" evidence="2">
    <location>
        <begin position="41"/>
        <end position="78"/>
    </location>
</feature>
<dbReference type="PANTHER" id="PTHR13389">
    <property type="entry name" value="PUMILIO HOMOLOG 3"/>
    <property type="match status" value="1"/>
</dbReference>
<name>A0A4W5R3E2_9TELE</name>
<accession>A0A4W5R3E2</accession>
<proteinExistence type="predicted"/>
<keyword evidence="4" id="KW-1185">Reference proteome</keyword>
<dbReference type="GO" id="GO:0003729">
    <property type="term" value="F:mRNA binding"/>
    <property type="evidence" value="ECO:0007669"/>
    <property type="project" value="TreeGrafter"/>
</dbReference>
<dbReference type="Ensembl" id="ENSHHUT00000081642.1">
    <property type="protein sequence ID" value="ENSHHUP00000079094.1"/>
    <property type="gene ID" value="ENSHHUG00000046136.1"/>
</dbReference>
<evidence type="ECO:0000256" key="1">
    <source>
        <dbReference type="ARBA" id="ARBA00022884"/>
    </source>
</evidence>
<dbReference type="InterPro" id="IPR040059">
    <property type="entry name" value="PUM3"/>
</dbReference>
<keyword evidence="1" id="KW-0694">RNA-binding</keyword>
<reference evidence="4" key="1">
    <citation type="submission" date="2018-06" db="EMBL/GenBank/DDBJ databases">
        <title>Genome assembly of Danube salmon.</title>
        <authorList>
            <person name="Macqueen D.J."/>
            <person name="Gundappa M.K."/>
        </authorList>
    </citation>
    <scope>NUCLEOTIDE SEQUENCE [LARGE SCALE GENOMIC DNA]</scope>
</reference>
<dbReference type="Proteomes" id="UP000314982">
    <property type="component" value="Unassembled WGS sequence"/>
</dbReference>
<dbReference type="PANTHER" id="PTHR13389:SF0">
    <property type="entry name" value="PUMILIO HOMOLOG 3"/>
    <property type="match status" value="1"/>
</dbReference>
<evidence type="ECO:0000313" key="3">
    <source>
        <dbReference type="Ensembl" id="ENSHHUP00000079094.1"/>
    </source>
</evidence>
<reference evidence="3" key="3">
    <citation type="submission" date="2025-09" db="UniProtKB">
        <authorList>
            <consortium name="Ensembl"/>
        </authorList>
    </citation>
    <scope>IDENTIFICATION</scope>
</reference>
<dbReference type="Pfam" id="PF08144">
    <property type="entry name" value="CPL"/>
    <property type="match status" value="1"/>
</dbReference>
<evidence type="ECO:0000259" key="2">
    <source>
        <dbReference type="Pfam" id="PF08144"/>
    </source>
</evidence>
<reference evidence="3" key="2">
    <citation type="submission" date="2025-08" db="UniProtKB">
        <authorList>
            <consortium name="Ensembl"/>
        </authorList>
    </citation>
    <scope>IDENTIFICATION</scope>
</reference>
<dbReference type="STRING" id="62062.ENSHHUP00000079094"/>
<sequence length="157" mass="17255">RGAVAPSSPRCLCGWTISDDTKLVKQAILSEILASLPDVITNRNGKKVLLYLLSSRDPAHLSSEIIQVLEKGDGNAHSCTWLIEQDSKMEAGREDRFSRVLLDKVGMDKLKRTVGPSCSAGEYLYTVRSNSSTQSHRKNSSTMDKSCKASKLVLSRN</sequence>